<sequence length="43" mass="4872">MVVRAAIALLHQKGIQVLTYLDDWLILAAFLEVILGEMKFTRA</sequence>
<organism evidence="1">
    <name type="scientific">Anguilla anguilla</name>
    <name type="common">European freshwater eel</name>
    <name type="synonym">Muraena anguilla</name>
    <dbReference type="NCBI Taxonomy" id="7936"/>
    <lineage>
        <taxon>Eukaryota</taxon>
        <taxon>Metazoa</taxon>
        <taxon>Chordata</taxon>
        <taxon>Craniata</taxon>
        <taxon>Vertebrata</taxon>
        <taxon>Euteleostomi</taxon>
        <taxon>Actinopterygii</taxon>
        <taxon>Neopterygii</taxon>
        <taxon>Teleostei</taxon>
        <taxon>Anguilliformes</taxon>
        <taxon>Anguillidae</taxon>
        <taxon>Anguilla</taxon>
    </lineage>
</organism>
<proteinExistence type="predicted"/>
<protein>
    <submittedName>
        <fullName evidence="1">Uncharacterized protein</fullName>
    </submittedName>
</protein>
<accession>A0A0E9TLX1</accession>
<dbReference type="AlphaFoldDB" id="A0A0E9TLX1"/>
<reference evidence="1" key="2">
    <citation type="journal article" date="2015" name="Fish Shellfish Immunol.">
        <title>Early steps in the European eel (Anguilla anguilla)-Vibrio vulnificus interaction in the gills: Role of the RtxA13 toxin.</title>
        <authorList>
            <person name="Callol A."/>
            <person name="Pajuelo D."/>
            <person name="Ebbesson L."/>
            <person name="Teles M."/>
            <person name="MacKenzie S."/>
            <person name="Amaro C."/>
        </authorList>
    </citation>
    <scope>NUCLEOTIDE SEQUENCE</scope>
</reference>
<evidence type="ECO:0000313" key="1">
    <source>
        <dbReference type="EMBL" id="JAH54611.1"/>
    </source>
</evidence>
<name>A0A0E9TLX1_ANGAN</name>
<dbReference type="EMBL" id="GBXM01053966">
    <property type="protein sequence ID" value="JAH54611.1"/>
    <property type="molecule type" value="Transcribed_RNA"/>
</dbReference>
<reference evidence="1" key="1">
    <citation type="submission" date="2014-11" db="EMBL/GenBank/DDBJ databases">
        <authorList>
            <person name="Amaro Gonzalez C."/>
        </authorList>
    </citation>
    <scope>NUCLEOTIDE SEQUENCE</scope>
</reference>